<dbReference type="AlphaFoldDB" id="A0A644ULC9"/>
<protein>
    <submittedName>
        <fullName evidence="2">Uncharacterized protein</fullName>
    </submittedName>
</protein>
<feature type="compositionally biased region" description="Gly residues" evidence="1">
    <location>
        <begin position="905"/>
        <end position="914"/>
    </location>
</feature>
<feature type="region of interest" description="Disordered" evidence="1">
    <location>
        <begin position="888"/>
        <end position="916"/>
    </location>
</feature>
<reference evidence="2" key="1">
    <citation type="submission" date="2019-08" db="EMBL/GenBank/DDBJ databases">
        <authorList>
            <person name="Kucharzyk K."/>
            <person name="Murdoch R.W."/>
            <person name="Higgins S."/>
            <person name="Loffler F."/>
        </authorList>
    </citation>
    <scope>NUCLEOTIDE SEQUENCE</scope>
</reference>
<organism evidence="2">
    <name type="scientific">bioreactor metagenome</name>
    <dbReference type="NCBI Taxonomy" id="1076179"/>
    <lineage>
        <taxon>unclassified sequences</taxon>
        <taxon>metagenomes</taxon>
        <taxon>ecological metagenomes</taxon>
    </lineage>
</organism>
<proteinExistence type="predicted"/>
<accession>A0A644ULC9</accession>
<feature type="compositionally biased region" description="Basic and acidic residues" evidence="1">
    <location>
        <begin position="149"/>
        <end position="166"/>
    </location>
</feature>
<sequence length="1012" mass="108234">MGFLVDQRLEAFGDDVIQRDPLRHQLIGVEIALCHQGHDRRIDIAVGDRALQLALLENDGIGLERRRLLPDRDDQNLPFVAGGVDALRQHLRNARDLEGHMHAAGRRADRRDRIRGHRVDHRRRAKVARLLAAHLGGLHHMDLGRARHAQRLDHQKPDRPGAEDRGLVPGPDLRQAHRMQRDGGGLDQRALLHRQPLGHLVDHARGHHAVRRKAAVTAGQADEAEALAEVILAFETGGAGAAGKDRLDRDAVADREPRHARAQFRDRAAIFVPHGDRRLVLAQGVVLLHRHEDRPGEVFMQVAAADAGPGDLDLHLARLRAGFGDILDADVFDAVPTCCFHGLIPLFVRFRRAAAPPSARPAGHGARPAGDETACPAERQGVPAAVSGKVCAHPFREEPGARGASGQVMHLLQAVDGRLEPLHPGLQLQREVERVMPRLVQVAAVEPQVLLLGRLPHVALFALPGTGILGGVGAEAPDLTHLVRHLLADEVGGPAVHRAVAGGHDHEIRIEMGAVGQHHAGFVEARGLALHQLDRAVDDELAGAHVDVIARPAAQVFHEQARAVIAPVEIEARLLEPGVELRIALAHLVVKRDLELVHDLVGQRGKDHVGLFRGHPGGHGLFGIKRAKPDLHQAVRANDMGRGALHHGDVGIRLPKRGADVMRRVVGTDHHHLLPGPVVGALVLRAVLDLAAEALHPREGGHVRLARHAGGKHQLRGAERHLLAVAVHLDLPGAACRVKARLLHLGARPVIQLHHLGVHLEPVADLVLGGEDRPVVGELDVGQMVVPDRVMQAERLVARAPLVAGPVMLVEHDGRHAKLAQPRGKGDAALPAADDDGVGLPGIAKLGRLRRALFRPGHAVLGGTVFGPHRAPFAPVLLEALQLLQRGQQGPDPPLLQAHQAPATAGGGFEGDPGSGDAALLGGDLAALQGEPAGPRVLELRGEHVLHPGRPLHRLQVPGHGDQIAPVAVGGKERAGCPCVAFLKGGVQAVERLLHLCGDCRVEHCVSSSSAM</sequence>
<evidence type="ECO:0000256" key="1">
    <source>
        <dbReference type="SAM" id="MobiDB-lite"/>
    </source>
</evidence>
<feature type="compositionally biased region" description="Basic and acidic residues" evidence="1">
    <location>
        <begin position="101"/>
        <end position="112"/>
    </location>
</feature>
<evidence type="ECO:0000313" key="2">
    <source>
        <dbReference type="EMBL" id="MPL79701.1"/>
    </source>
</evidence>
<name>A0A644ULC9_9ZZZZ</name>
<feature type="region of interest" description="Disordered" evidence="1">
    <location>
        <begin position="101"/>
        <end position="121"/>
    </location>
</feature>
<comment type="caution">
    <text evidence="2">The sequence shown here is derived from an EMBL/GenBank/DDBJ whole genome shotgun (WGS) entry which is preliminary data.</text>
</comment>
<gene>
    <name evidence="2" type="ORF">SDC9_25585</name>
</gene>
<feature type="region of interest" description="Disordered" evidence="1">
    <location>
        <begin position="149"/>
        <end position="182"/>
    </location>
</feature>
<dbReference type="EMBL" id="VSSQ01000129">
    <property type="protein sequence ID" value="MPL79701.1"/>
    <property type="molecule type" value="Genomic_DNA"/>
</dbReference>